<dbReference type="AlphaFoldDB" id="T1AG44"/>
<organism evidence="2">
    <name type="scientific">mine drainage metagenome</name>
    <dbReference type="NCBI Taxonomy" id="410659"/>
    <lineage>
        <taxon>unclassified sequences</taxon>
        <taxon>metagenomes</taxon>
        <taxon>ecological metagenomes</taxon>
    </lineage>
</organism>
<protein>
    <submittedName>
        <fullName evidence="2">PHP domain protein</fullName>
    </submittedName>
</protein>
<sequence length="205" mass="21718">MPVFDFHTHTTISDGHAAPLEMARRCQQNGYAAYVCSDHVDEATVERRVPEIVAACRLATRELGIAAIPAVEVTRVAPERVARVAARARSLGALLVVVHGETLGDFPQPGLNLAAARCPDVDILGHPGLITDEAAEAARESGIHLEISAAGLHGLTNGHVARVALRLGVSLVLDSDAHRPEALLTAERADQVLRGRWGRSGHGPP</sequence>
<evidence type="ECO:0000313" key="2">
    <source>
        <dbReference type="EMBL" id="EQD56122.1"/>
    </source>
</evidence>
<dbReference type="InterPro" id="IPR003141">
    <property type="entry name" value="Pol/His_phosphatase_N"/>
</dbReference>
<evidence type="ECO:0000259" key="1">
    <source>
        <dbReference type="SMART" id="SM00481"/>
    </source>
</evidence>
<feature type="domain" description="Polymerase/histidinol phosphatase N-terminal" evidence="1">
    <location>
        <begin position="4"/>
        <end position="77"/>
    </location>
</feature>
<reference evidence="2" key="2">
    <citation type="journal article" date="2014" name="ISME J.">
        <title>Microbial stratification in low pH oxic and suboxic macroscopic growths along an acid mine drainage.</title>
        <authorList>
            <person name="Mendez-Garcia C."/>
            <person name="Mesa V."/>
            <person name="Sprenger R.R."/>
            <person name="Richter M."/>
            <person name="Diez M.S."/>
            <person name="Solano J."/>
            <person name="Bargiela R."/>
            <person name="Golyshina O.V."/>
            <person name="Manteca A."/>
            <person name="Ramos J.L."/>
            <person name="Gallego J.R."/>
            <person name="Llorente I."/>
            <person name="Martins Dos Santos V.A."/>
            <person name="Jensen O.N."/>
            <person name="Pelaez A.I."/>
            <person name="Sanchez J."/>
            <person name="Ferrer M."/>
        </authorList>
    </citation>
    <scope>NUCLEOTIDE SEQUENCE</scope>
</reference>
<dbReference type="GO" id="GO:0005829">
    <property type="term" value="C:cytosol"/>
    <property type="evidence" value="ECO:0007669"/>
    <property type="project" value="TreeGrafter"/>
</dbReference>
<dbReference type="EMBL" id="AUZX01008383">
    <property type="protein sequence ID" value="EQD56122.1"/>
    <property type="molecule type" value="Genomic_DNA"/>
</dbReference>
<dbReference type="PANTHER" id="PTHR36928">
    <property type="entry name" value="PHOSPHATASE YCDX-RELATED"/>
    <property type="match status" value="1"/>
</dbReference>
<dbReference type="GO" id="GO:0008270">
    <property type="term" value="F:zinc ion binding"/>
    <property type="evidence" value="ECO:0007669"/>
    <property type="project" value="TreeGrafter"/>
</dbReference>
<gene>
    <name evidence="2" type="ORF">B1A_11683</name>
</gene>
<dbReference type="Gene3D" id="3.20.20.140">
    <property type="entry name" value="Metal-dependent hydrolases"/>
    <property type="match status" value="1"/>
</dbReference>
<reference evidence="2" key="1">
    <citation type="submission" date="2013-08" db="EMBL/GenBank/DDBJ databases">
        <authorList>
            <person name="Mendez C."/>
            <person name="Richter M."/>
            <person name="Ferrer M."/>
            <person name="Sanchez J."/>
        </authorList>
    </citation>
    <scope>NUCLEOTIDE SEQUENCE</scope>
</reference>
<dbReference type="NCBIfam" id="NF004981">
    <property type="entry name" value="PRK06361.1"/>
    <property type="match status" value="1"/>
</dbReference>
<name>T1AG44_9ZZZZ</name>
<dbReference type="SUPFAM" id="SSF89550">
    <property type="entry name" value="PHP domain-like"/>
    <property type="match status" value="1"/>
</dbReference>
<dbReference type="PANTHER" id="PTHR36928:SF1">
    <property type="entry name" value="PHOSPHATASE YCDX-RELATED"/>
    <property type="match status" value="1"/>
</dbReference>
<dbReference type="SMART" id="SM00481">
    <property type="entry name" value="POLIIIAc"/>
    <property type="match status" value="1"/>
</dbReference>
<dbReference type="InterPro" id="IPR050243">
    <property type="entry name" value="PHP_phosphatase"/>
</dbReference>
<feature type="non-terminal residue" evidence="2">
    <location>
        <position position="205"/>
    </location>
</feature>
<dbReference type="GO" id="GO:0042578">
    <property type="term" value="F:phosphoric ester hydrolase activity"/>
    <property type="evidence" value="ECO:0007669"/>
    <property type="project" value="TreeGrafter"/>
</dbReference>
<accession>T1AG44</accession>
<comment type="caution">
    <text evidence="2">The sequence shown here is derived from an EMBL/GenBank/DDBJ whole genome shotgun (WGS) entry which is preliminary data.</text>
</comment>
<dbReference type="InterPro" id="IPR016195">
    <property type="entry name" value="Pol/histidinol_Pase-like"/>
</dbReference>
<proteinExistence type="predicted"/>